<dbReference type="EMBL" id="VTEZ01000005">
    <property type="protein sequence ID" value="TYS83802.1"/>
    <property type="molecule type" value="Genomic_DNA"/>
</dbReference>
<evidence type="ECO:0000256" key="2">
    <source>
        <dbReference type="ARBA" id="ARBA00022553"/>
    </source>
</evidence>
<keyword evidence="1" id="KW-0813">Transport</keyword>
<reference evidence="9 10" key="1">
    <citation type="submission" date="2019-08" db="EMBL/GenBank/DDBJ databases">
        <title>Bacillus genomes from the desert of Cuatro Cienegas, Coahuila.</title>
        <authorList>
            <person name="Olmedo-Alvarez G."/>
        </authorList>
    </citation>
    <scope>NUCLEOTIDE SEQUENCE [LARGE SCALE GENOMIC DNA]</scope>
    <source>
        <strain evidence="9 10">CH87b_3T</strain>
    </source>
</reference>
<dbReference type="PROSITE" id="PS51100">
    <property type="entry name" value="PTS_EIIB_TYPE_3"/>
    <property type="match status" value="1"/>
</dbReference>
<dbReference type="RefSeq" id="WP_148970318.1">
    <property type="nucleotide sequence ID" value="NZ_JBNIKW010000005.1"/>
</dbReference>
<evidence type="ECO:0000256" key="6">
    <source>
        <dbReference type="ARBA" id="ARBA00022777"/>
    </source>
</evidence>
<dbReference type="InterPro" id="IPR013012">
    <property type="entry name" value="PTS_EIIB_3"/>
</dbReference>
<dbReference type="Pfam" id="PF02302">
    <property type="entry name" value="PTS_IIB"/>
    <property type="match status" value="1"/>
</dbReference>
<proteinExistence type="predicted"/>
<sequence>MNIMLVCSAGMSTSMLVQKMRKAAEEKGLEATINATSEADLSNHLDKLDVILIGPQVRYLSSKIIEKAEPHHIKVDVIDGMSYGMLNGEKVLEQAVSLLGK</sequence>
<keyword evidence="2" id="KW-0597">Phosphoprotein</keyword>
<keyword evidence="6" id="KW-0418">Kinase</keyword>
<accession>A0A5D4U932</accession>
<evidence type="ECO:0000313" key="9">
    <source>
        <dbReference type="EMBL" id="TYS83802.1"/>
    </source>
</evidence>
<organism evidence="9 10">
    <name type="scientific">Rossellomorea aquimaris</name>
    <dbReference type="NCBI Taxonomy" id="189382"/>
    <lineage>
        <taxon>Bacteria</taxon>
        <taxon>Bacillati</taxon>
        <taxon>Bacillota</taxon>
        <taxon>Bacilli</taxon>
        <taxon>Bacillales</taxon>
        <taxon>Bacillaceae</taxon>
        <taxon>Rossellomorea</taxon>
    </lineage>
</organism>
<keyword evidence="5" id="KW-0598">Phosphotransferase system</keyword>
<dbReference type="Proteomes" id="UP000324269">
    <property type="component" value="Unassembled WGS sequence"/>
</dbReference>
<evidence type="ECO:0000256" key="5">
    <source>
        <dbReference type="ARBA" id="ARBA00022683"/>
    </source>
</evidence>
<keyword evidence="4" id="KW-0808">Transferase</keyword>
<dbReference type="PANTHER" id="PTHR34581">
    <property type="entry name" value="PTS SYSTEM N,N'-DIACETYLCHITOBIOSE-SPECIFIC EIIB COMPONENT"/>
    <property type="match status" value="1"/>
</dbReference>
<evidence type="ECO:0000256" key="3">
    <source>
        <dbReference type="ARBA" id="ARBA00022597"/>
    </source>
</evidence>
<dbReference type="GO" id="GO:0016301">
    <property type="term" value="F:kinase activity"/>
    <property type="evidence" value="ECO:0007669"/>
    <property type="project" value="UniProtKB-KW"/>
</dbReference>
<keyword evidence="3 9" id="KW-0762">Sugar transport</keyword>
<feature type="modified residue" description="Phosphocysteine; by EIIA" evidence="7">
    <location>
        <position position="7"/>
    </location>
</feature>
<protein>
    <submittedName>
        <fullName evidence="9">PTS sugar transporter subunit IIB</fullName>
    </submittedName>
</protein>
<dbReference type="OrthoDB" id="9808134at2"/>
<evidence type="ECO:0000256" key="1">
    <source>
        <dbReference type="ARBA" id="ARBA00022448"/>
    </source>
</evidence>
<dbReference type="InterPro" id="IPR051819">
    <property type="entry name" value="PTS_sugar-specific_EIIB"/>
</dbReference>
<dbReference type="InterPro" id="IPR036095">
    <property type="entry name" value="PTS_EIIB-like_sf"/>
</dbReference>
<dbReference type="PANTHER" id="PTHR34581:SF2">
    <property type="entry name" value="PTS SYSTEM N,N'-DIACETYLCHITOBIOSE-SPECIFIC EIIB COMPONENT"/>
    <property type="match status" value="1"/>
</dbReference>
<evidence type="ECO:0000256" key="4">
    <source>
        <dbReference type="ARBA" id="ARBA00022679"/>
    </source>
</evidence>
<gene>
    <name evidence="9" type="ORF">FZC85_17610</name>
</gene>
<feature type="domain" description="PTS EIIB type-3" evidence="8">
    <location>
        <begin position="1"/>
        <end position="101"/>
    </location>
</feature>
<dbReference type="InterPro" id="IPR003501">
    <property type="entry name" value="PTS_EIIB_2/3"/>
</dbReference>
<dbReference type="AlphaFoldDB" id="A0A5D4U932"/>
<evidence type="ECO:0000259" key="8">
    <source>
        <dbReference type="PROSITE" id="PS51100"/>
    </source>
</evidence>
<dbReference type="Gene3D" id="3.40.50.2300">
    <property type="match status" value="1"/>
</dbReference>
<name>A0A5D4U932_9BACI</name>
<evidence type="ECO:0000313" key="10">
    <source>
        <dbReference type="Proteomes" id="UP000324269"/>
    </source>
</evidence>
<dbReference type="GO" id="GO:0008982">
    <property type="term" value="F:protein-N(PI)-phosphohistidine-sugar phosphotransferase activity"/>
    <property type="evidence" value="ECO:0007669"/>
    <property type="project" value="InterPro"/>
</dbReference>
<dbReference type="GO" id="GO:0009401">
    <property type="term" value="P:phosphoenolpyruvate-dependent sugar phosphotransferase system"/>
    <property type="evidence" value="ECO:0007669"/>
    <property type="project" value="UniProtKB-KW"/>
</dbReference>
<dbReference type="SUPFAM" id="SSF52794">
    <property type="entry name" value="PTS system IIB component-like"/>
    <property type="match status" value="1"/>
</dbReference>
<comment type="caution">
    <text evidence="9">The sequence shown here is derived from an EMBL/GenBank/DDBJ whole genome shotgun (WGS) entry which is preliminary data.</text>
</comment>
<evidence type="ECO:0000256" key="7">
    <source>
        <dbReference type="PROSITE-ProRule" id="PRU00423"/>
    </source>
</evidence>
<dbReference type="CDD" id="cd05564">
    <property type="entry name" value="PTS_IIB_chitobiose_lichenan"/>
    <property type="match status" value="1"/>
</dbReference>